<feature type="transmembrane region" description="Helical" evidence="1">
    <location>
        <begin position="327"/>
        <end position="349"/>
    </location>
</feature>
<feature type="transmembrane region" description="Helical" evidence="1">
    <location>
        <begin position="191"/>
        <end position="209"/>
    </location>
</feature>
<dbReference type="AlphaFoldDB" id="A0A0M4D924"/>
<dbReference type="InterPro" id="IPR026366">
    <property type="entry name" value="Seleno_YedE"/>
</dbReference>
<proteinExistence type="predicted"/>
<evidence type="ECO:0000313" key="3">
    <source>
        <dbReference type="Proteomes" id="UP000057158"/>
    </source>
</evidence>
<reference evidence="2 3" key="1">
    <citation type="submission" date="2015-07" db="EMBL/GenBank/DDBJ databases">
        <title>Isolation and Genomic Characterization of a Novel Halophilic Metal-Reducing Deltaproteobacterium from the Deep Subsurface.</title>
        <authorList>
            <person name="Badalamenti J.P."/>
            <person name="Summers Z.M."/>
            <person name="Gralnick J.A."/>
            <person name="Bond D.R."/>
        </authorList>
    </citation>
    <scope>NUCLEOTIDE SEQUENCE [LARGE SCALE GENOMIC DNA]</scope>
    <source>
        <strain evidence="2 3">WTL</strain>
    </source>
</reference>
<name>A0A0M4D924_9BACT</name>
<feature type="transmembrane region" description="Helical" evidence="1">
    <location>
        <begin position="230"/>
        <end position="248"/>
    </location>
</feature>
<gene>
    <name evidence="2" type="ORF">DSOUD_1576</name>
</gene>
<evidence type="ECO:0000256" key="1">
    <source>
        <dbReference type="SAM" id="Phobius"/>
    </source>
</evidence>
<keyword evidence="1" id="KW-0472">Membrane</keyword>
<organism evidence="2 3">
    <name type="scientific">Desulfuromonas soudanensis</name>
    <dbReference type="NCBI Taxonomy" id="1603606"/>
    <lineage>
        <taxon>Bacteria</taxon>
        <taxon>Pseudomonadati</taxon>
        <taxon>Thermodesulfobacteriota</taxon>
        <taxon>Desulfuromonadia</taxon>
        <taxon>Desulfuromonadales</taxon>
        <taxon>Desulfuromonadaceae</taxon>
        <taxon>Desulfuromonas</taxon>
    </lineage>
</organism>
<keyword evidence="1" id="KW-0812">Transmembrane</keyword>
<protein>
    <submittedName>
        <fullName evidence="2">Putative selenium metabolism protein, YedE family</fullName>
    </submittedName>
</protein>
<dbReference type="NCBIfam" id="TIGR04112">
    <property type="entry name" value="seleno_YedE"/>
    <property type="match status" value="1"/>
</dbReference>
<feature type="transmembrane region" description="Helical" evidence="1">
    <location>
        <begin position="93"/>
        <end position="115"/>
    </location>
</feature>
<evidence type="ECO:0000313" key="2">
    <source>
        <dbReference type="EMBL" id="ALC16355.1"/>
    </source>
</evidence>
<feature type="transmembrane region" description="Helical" evidence="1">
    <location>
        <begin position="7"/>
        <end position="28"/>
    </location>
</feature>
<dbReference type="RefSeq" id="WP_053550469.1">
    <property type="nucleotide sequence ID" value="NZ_CP010802.1"/>
</dbReference>
<feature type="transmembrane region" description="Helical" evidence="1">
    <location>
        <begin position="160"/>
        <end position="179"/>
    </location>
</feature>
<feature type="transmembrane region" description="Helical" evidence="1">
    <location>
        <begin position="121"/>
        <end position="139"/>
    </location>
</feature>
<accession>A0A0M4D924</accession>
<feature type="transmembrane region" description="Helical" evidence="1">
    <location>
        <begin position="300"/>
        <end position="321"/>
    </location>
</feature>
<dbReference type="STRING" id="1603606.DSOUD_1576"/>
<dbReference type="InterPro" id="IPR007272">
    <property type="entry name" value="Sulf_transp_TsuA/YedE"/>
</dbReference>
<dbReference type="OrthoDB" id="3190590at2"/>
<dbReference type="KEGG" id="des:DSOUD_1576"/>
<keyword evidence="1" id="KW-1133">Transmembrane helix</keyword>
<feature type="transmembrane region" description="Helical" evidence="1">
    <location>
        <begin position="64"/>
        <end position="81"/>
    </location>
</feature>
<feature type="transmembrane region" description="Helical" evidence="1">
    <location>
        <begin position="268"/>
        <end position="288"/>
    </location>
</feature>
<dbReference type="PATRIC" id="fig|1603606.3.peg.1717"/>
<dbReference type="Pfam" id="PF04143">
    <property type="entry name" value="Sulf_transp"/>
    <property type="match status" value="1"/>
</dbReference>
<dbReference type="EMBL" id="CP010802">
    <property type="protein sequence ID" value="ALC16355.1"/>
    <property type="molecule type" value="Genomic_DNA"/>
</dbReference>
<keyword evidence="3" id="KW-1185">Reference proteome</keyword>
<dbReference type="Proteomes" id="UP000057158">
    <property type="component" value="Chromosome"/>
</dbReference>
<sequence>MNLRDCHLWIVIAAGAFLGALGVLLAVWGNPENSGICVSCFIENSAGALGFHENARMQYLRPELIGFVLGAAACAAGFREFRSRGGSAPLPRLVSGIFLMVGCAVFIGCPIKLFLRFTAGDLTAVAGVLGLVAGVWAGLKGLGGGVHLGSSREEGRGSGFLVPGFFLLLLVLFIARPGFLIFSGRGSAAQHAPWLLALGGGALLGALAQRSRFCITGGVRDTLLLGRRSPLLWGLLAFVAAATALNLATGRFHLGLYGQPGAHLDHLWSFLGMALVGWISVLIGGCPFRQLIKAGEGDADAGLVVVGMFIGGALVQSWGIAATAAGVSLVGKAAVLAGCLFVLGATLLFRERAPA</sequence>